<proteinExistence type="predicted"/>
<reference evidence="2 3" key="1">
    <citation type="submission" date="2020-03" db="EMBL/GenBank/DDBJ databases">
        <title>Metabolic flexibility allows generalist bacteria to become dominant in a frequently disturbed ecosystem.</title>
        <authorList>
            <person name="Chen Y.-J."/>
            <person name="Leung P.M."/>
            <person name="Bay S.K."/>
            <person name="Hugenholtz P."/>
            <person name="Kessler A.J."/>
            <person name="Shelley G."/>
            <person name="Waite D.W."/>
            <person name="Cook P.L."/>
            <person name="Greening C."/>
        </authorList>
    </citation>
    <scope>NUCLEOTIDE SEQUENCE [LARGE SCALE GENOMIC DNA]</scope>
    <source>
        <strain evidence="2">SS_bin_28</strain>
    </source>
</reference>
<comment type="caution">
    <text evidence="2">The sequence shown here is derived from an EMBL/GenBank/DDBJ whole genome shotgun (WGS) entry which is preliminary data.</text>
</comment>
<evidence type="ECO:0000313" key="2">
    <source>
        <dbReference type="EMBL" id="NNF05591.1"/>
    </source>
</evidence>
<dbReference type="NCBIfam" id="TIGR01451">
    <property type="entry name" value="B_ant_repeat"/>
    <property type="match status" value="1"/>
</dbReference>
<protein>
    <recommendedName>
        <fullName evidence="4">DUF11 domain-containing protein</fullName>
    </recommendedName>
</protein>
<keyword evidence="1" id="KW-0732">Signal</keyword>
<accession>A0A7Y2E5M9</accession>
<dbReference type="InterPro" id="IPR011049">
    <property type="entry name" value="Serralysin-like_metalloprot_C"/>
</dbReference>
<evidence type="ECO:0000313" key="3">
    <source>
        <dbReference type="Proteomes" id="UP000547674"/>
    </source>
</evidence>
<dbReference type="Proteomes" id="UP000547674">
    <property type="component" value="Unassembled WGS sequence"/>
</dbReference>
<evidence type="ECO:0000256" key="1">
    <source>
        <dbReference type="SAM" id="SignalP"/>
    </source>
</evidence>
<dbReference type="SUPFAM" id="SSF51120">
    <property type="entry name" value="beta-Roll"/>
    <property type="match status" value="1"/>
</dbReference>
<dbReference type="InterPro" id="IPR047589">
    <property type="entry name" value="DUF11_rpt"/>
</dbReference>
<evidence type="ECO:0008006" key="4">
    <source>
        <dbReference type="Google" id="ProtNLM"/>
    </source>
</evidence>
<name>A0A7Y2E5M9_UNCEI</name>
<dbReference type="AlphaFoldDB" id="A0A7Y2E5M9"/>
<feature type="signal peptide" evidence="1">
    <location>
        <begin position="1"/>
        <end position="22"/>
    </location>
</feature>
<organism evidence="2 3">
    <name type="scientific">Eiseniibacteriota bacterium</name>
    <dbReference type="NCBI Taxonomy" id="2212470"/>
    <lineage>
        <taxon>Bacteria</taxon>
        <taxon>Candidatus Eiseniibacteriota</taxon>
    </lineage>
</organism>
<dbReference type="EMBL" id="JABDJR010000084">
    <property type="protein sequence ID" value="NNF05591.1"/>
    <property type="molecule type" value="Genomic_DNA"/>
</dbReference>
<gene>
    <name evidence="2" type="ORF">HKN21_02410</name>
</gene>
<feature type="chain" id="PRO_5030727821" description="DUF11 domain-containing protein" evidence="1">
    <location>
        <begin position="23"/>
        <end position="325"/>
    </location>
</feature>
<sequence length="325" mass="33924">MIARRILGAIFLSAVVSSLALAGGTPVCTEIENQAVATYTIGNTTFTETSNKTTTTVAQLIDVSVIWQDAGNVTVRPGQTERILTFMVTNTGNGPDSFTLSVINLLVGDSFDPIFDDIYLDTNGNGVFDVGADELYVAGSNDPLLLADESIVVFSRNSIPGDVESEDLGDSQLVATSNTGTGDPGDSFPHGECDTDIVIGESGGDDEDTGTYVVSSINVMVEKSQEVEDQFGGDEPVPGACIIYTIRVSAVGSGTAAGVIITDEIPEHTTYKEDSLTLNGTELSDLLDGDAGDVGGTTPNTVTVFLGNLDENTPIQTITFAVTIN</sequence>